<reference evidence="2 3" key="1">
    <citation type="submission" date="2019-08" db="EMBL/GenBank/DDBJ databases">
        <title>Actinomadura sp. nov. CYP1-5 isolated from mountain soil.</title>
        <authorList>
            <person name="Songsumanus A."/>
            <person name="Kuncharoen N."/>
            <person name="Kudo T."/>
            <person name="Yuki M."/>
            <person name="Igarashi Y."/>
            <person name="Tanasupawat S."/>
        </authorList>
    </citation>
    <scope>NUCLEOTIDE SEQUENCE [LARGE SCALE GENOMIC DNA]</scope>
    <source>
        <strain evidence="2 3">GKU157</strain>
    </source>
</reference>
<evidence type="ECO:0000313" key="3">
    <source>
        <dbReference type="Proteomes" id="UP000322634"/>
    </source>
</evidence>
<dbReference type="OrthoDB" id="3538865at2"/>
<organism evidence="2 3">
    <name type="scientific">Actinomadura syzygii</name>
    <dbReference type="NCBI Taxonomy" id="1427538"/>
    <lineage>
        <taxon>Bacteria</taxon>
        <taxon>Bacillati</taxon>
        <taxon>Actinomycetota</taxon>
        <taxon>Actinomycetes</taxon>
        <taxon>Streptosporangiales</taxon>
        <taxon>Thermomonosporaceae</taxon>
        <taxon>Actinomadura</taxon>
    </lineage>
</organism>
<feature type="region of interest" description="Disordered" evidence="1">
    <location>
        <begin position="1"/>
        <end position="72"/>
    </location>
</feature>
<proteinExistence type="predicted"/>
<evidence type="ECO:0000313" key="2">
    <source>
        <dbReference type="EMBL" id="TYC07820.1"/>
    </source>
</evidence>
<feature type="compositionally biased region" description="Basic and acidic residues" evidence="1">
    <location>
        <begin position="40"/>
        <end position="49"/>
    </location>
</feature>
<feature type="compositionally biased region" description="Acidic residues" evidence="1">
    <location>
        <begin position="53"/>
        <end position="66"/>
    </location>
</feature>
<feature type="compositionally biased region" description="Gly residues" evidence="1">
    <location>
        <begin position="1"/>
        <end position="39"/>
    </location>
</feature>
<comment type="caution">
    <text evidence="2">The sequence shown here is derived from an EMBL/GenBank/DDBJ whole genome shotgun (WGS) entry which is preliminary data.</text>
</comment>
<evidence type="ECO:0000256" key="1">
    <source>
        <dbReference type="SAM" id="MobiDB-lite"/>
    </source>
</evidence>
<keyword evidence="3" id="KW-1185">Reference proteome</keyword>
<dbReference type="AlphaFoldDB" id="A0A5D0TQZ3"/>
<protein>
    <submittedName>
        <fullName evidence="2">Uncharacterized protein</fullName>
    </submittedName>
</protein>
<dbReference type="EMBL" id="VSFF01000019">
    <property type="protein sequence ID" value="TYC07820.1"/>
    <property type="molecule type" value="Genomic_DNA"/>
</dbReference>
<accession>A0A5D0TQZ3</accession>
<name>A0A5D0TQZ3_9ACTN</name>
<dbReference type="Proteomes" id="UP000322634">
    <property type="component" value="Unassembled WGS sequence"/>
</dbReference>
<gene>
    <name evidence="2" type="ORF">FXF65_40460</name>
</gene>
<sequence length="72" mass="6797">MPSTGAGKGSGGGGAKGLGKAGGGARGGMGGAPMGGRGGGKGEEDHERTTWLTEDEDVWGGNDDDASPPVIG</sequence>